<gene>
    <name evidence="1" type="ORF">B0T25DRAFT_513940</name>
</gene>
<organism evidence="1 2">
    <name type="scientific">Lasiosphaeria hispida</name>
    <dbReference type="NCBI Taxonomy" id="260671"/>
    <lineage>
        <taxon>Eukaryota</taxon>
        <taxon>Fungi</taxon>
        <taxon>Dikarya</taxon>
        <taxon>Ascomycota</taxon>
        <taxon>Pezizomycotina</taxon>
        <taxon>Sordariomycetes</taxon>
        <taxon>Sordariomycetidae</taxon>
        <taxon>Sordariales</taxon>
        <taxon>Lasiosphaeriaceae</taxon>
        <taxon>Lasiosphaeria</taxon>
    </lineage>
</organism>
<sequence>MRHHWVHYTKSIQGQPVSHKTKRRHHWVHYTKSILGPSAARTSRGIVGCITPKAFKASPSGASMAVPSPTSAAGGHEGFVFKSMDSRTCFKAISNEWLQVTSK</sequence>
<dbReference type="Proteomes" id="UP001275084">
    <property type="component" value="Unassembled WGS sequence"/>
</dbReference>
<dbReference type="AlphaFoldDB" id="A0AAJ0HWT9"/>
<dbReference type="EMBL" id="JAUIQD010000001">
    <property type="protein sequence ID" value="KAK3364152.1"/>
    <property type="molecule type" value="Genomic_DNA"/>
</dbReference>
<evidence type="ECO:0000313" key="2">
    <source>
        <dbReference type="Proteomes" id="UP001275084"/>
    </source>
</evidence>
<reference evidence="1" key="1">
    <citation type="journal article" date="2023" name="Mol. Phylogenet. Evol.">
        <title>Genome-scale phylogeny and comparative genomics of the fungal order Sordariales.</title>
        <authorList>
            <person name="Hensen N."/>
            <person name="Bonometti L."/>
            <person name="Westerberg I."/>
            <person name="Brannstrom I.O."/>
            <person name="Guillou S."/>
            <person name="Cros-Aarteil S."/>
            <person name="Calhoun S."/>
            <person name="Haridas S."/>
            <person name="Kuo A."/>
            <person name="Mondo S."/>
            <person name="Pangilinan J."/>
            <person name="Riley R."/>
            <person name="LaButti K."/>
            <person name="Andreopoulos B."/>
            <person name="Lipzen A."/>
            <person name="Chen C."/>
            <person name="Yan M."/>
            <person name="Daum C."/>
            <person name="Ng V."/>
            <person name="Clum A."/>
            <person name="Steindorff A."/>
            <person name="Ohm R.A."/>
            <person name="Martin F."/>
            <person name="Silar P."/>
            <person name="Natvig D.O."/>
            <person name="Lalanne C."/>
            <person name="Gautier V."/>
            <person name="Ament-Velasquez S.L."/>
            <person name="Kruys A."/>
            <person name="Hutchinson M.I."/>
            <person name="Powell A.J."/>
            <person name="Barry K."/>
            <person name="Miller A.N."/>
            <person name="Grigoriev I.V."/>
            <person name="Debuchy R."/>
            <person name="Gladieux P."/>
            <person name="Hiltunen Thoren M."/>
            <person name="Johannesson H."/>
        </authorList>
    </citation>
    <scope>NUCLEOTIDE SEQUENCE</scope>
    <source>
        <strain evidence="1">CBS 955.72</strain>
    </source>
</reference>
<name>A0AAJ0HWT9_9PEZI</name>
<keyword evidence="2" id="KW-1185">Reference proteome</keyword>
<protein>
    <submittedName>
        <fullName evidence="1">Uncharacterized protein</fullName>
    </submittedName>
</protein>
<accession>A0AAJ0HWT9</accession>
<evidence type="ECO:0000313" key="1">
    <source>
        <dbReference type="EMBL" id="KAK3364152.1"/>
    </source>
</evidence>
<reference evidence="1" key="2">
    <citation type="submission" date="2023-06" db="EMBL/GenBank/DDBJ databases">
        <authorList>
            <consortium name="Lawrence Berkeley National Laboratory"/>
            <person name="Haridas S."/>
            <person name="Hensen N."/>
            <person name="Bonometti L."/>
            <person name="Westerberg I."/>
            <person name="Brannstrom I.O."/>
            <person name="Guillou S."/>
            <person name="Cros-Aarteil S."/>
            <person name="Calhoun S."/>
            <person name="Kuo A."/>
            <person name="Mondo S."/>
            <person name="Pangilinan J."/>
            <person name="Riley R."/>
            <person name="Labutti K."/>
            <person name="Andreopoulos B."/>
            <person name="Lipzen A."/>
            <person name="Chen C."/>
            <person name="Yanf M."/>
            <person name="Daum C."/>
            <person name="Ng V."/>
            <person name="Clum A."/>
            <person name="Steindorff A."/>
            <person name="Ohm R."/>
            <person name="Martin F."/>
            <person name="Silar P."/>
            <person name="Natvig D."/>
            <person name="Lalanne C."/>
            <person name="Gautier V."/>
            <person name="Ament-Velasquez S.L."/>
            <person name="Kruys A."/>
            <person name="Hutchinson M.I."/>
            <person name="Powell A.J."/>
            <person name="Barry K."/>
            <person name="Miller A.N."/>
            <person name="Grigoriev I.V."/>
            <person name="Debuchy R."/>
            <person name="Gladieux P."/>
            <person name="Thoren M.H."/>
            <person name="Johannesson H."/>
        </authorList>
    </citation>
    <scope>NUCLEOTIDE SEQUENCE</scope>
    <source>
        <strain evidence="1">CBS 955.72</strain>
    </source>
</reference>
<proteinExistence type="predicted"/>
<comment type="caution">
    <text evidence="1">The sequence shown here is derived from an EMBL/GenBank/DDBJ whole genome shotgun (WGS) entry which is preliminary data.</text>
</comment>